<accession>A0A0G1J1R1</accession>
<feature type="region of interest" description="Disordered" evidence="1">
    <location>
        <begin position="242"/>
        <end position="295"/>
    </location>
</feature>
<evidence type="ECO:0000256" key="1">
    <source>
        <dbReference type="SAM" id="MobiDB-lite"/>
    </source>
</evidence>
<feature type="transmembrane region" description="Helical" evidence="2">
    <location>
        <begin position="15"/>
        <end position="34"/>
    </location>
</feature>
<keyword evidence="2" id="KW-1133">Transmembrane helix</keyword>
<dbReference type="Gene3D" id="3.30.70.60">
    <property type="match status" value="1"/>
</dbReference>
<keyword evidence="3" id="KW-0808">Transferase</keyword>
<keyword evidence="2" id="KW-0812">Transmembrane</keyword>
<dbReference type="EMBL" id="LCHM01000015">
    <property type="protein sequence ID" value="KKT38017.1"/>
    <property type="molecule type" value="Genomic_DNA"/>
</dbReference>
<sequence>MIPKIRRFIRLHKPLVAHSILLFIGVIGLFTALVPSVQKSIMLVRDLQTMNKEIGSIQKKVTTLSLLDEGGLEKSAHDVLSAVPADKSVSTLLSTVEALAGKNNLYISDMSLEGIGTLATGSGTQPTQPEGNSLSETITLQGELIQLRNFLSDCVRVRRLMRVKNMEITSLPKSTLITAKITLEFFYLPFPATLGKASDPLEPFSQKELGVLAKLASYPVSYAGSMQPIYIDDASVTPNVPTTPAVSDPFFPVQRTGAPGPNASPTPRPTPIPTSTPKPTSQPTSSPTSFPTPTP</sequence>
<evidence type="ECO:0000313" key="4">
    <source>
        <dbReference type="Proteomes" id="UP000034617"/>
    </source>
</evidence>
<reference evidence="3 4" key="1">
    <citation type="journal article" date="2015" name="Nature">
        <title>rRNA introns, odd ribosomes, and small enigmatic genomes across a large radiation of phyla.</title>
        <authorList>
            <person name="Brown C.T."/>
            <person name="Hug L.A."/>
            <person name="Thomas B.C."/>
            <person name="Sharon I."/>
            <person name="Castelle C.J."/>
            <person name="Singh A."/>
            <person name="Wilkins M.J."/>
            <person name="Williams K.H."/>
            <person name="Banfield J.F."/>
        </authorList>
    </citation>
    <scope>NUCLEOTIDE SEQUENCE [LARGE SCALE GENOMIC DNA]</scope>
</reference>
<evidence type="ECO:0000256" key="2">
    <source>
        <dbReference type="SAM" id="Phobius"/>
    </source>
</evidence>
<proteinExistence type="predicted"/>
<keyword evidence="2" id="KW-0472">Membrane</keyword>
<dbReference type="GO" id="GO:0016301">
    <property type="term" value="F:kinase activity"/>
    <property type="evidence" value="ECO:0007669"/>
    <property type="project" value="UniProtKB-KW"/>
</dbReference>
<organism evidence="3 4">
    <name type="scientific">Candidatus Gottesmanbacteria bacterium GW2011_GWB1_44_11c</name>
    <dbReference type="NCBI Taxonomy" id="1618447"/>
    <lineage>
        <taxon>Bacteria</taxon>
        <taxon>Candidatus Gottesmaniibacteriota</taxon>
    </lineage>
</organism>
<dbReference type="InterPro" id="IPR014717">
    <property type="entry name" value="Transl_elong_EF1B/ribsomal_bS6"/>
</dbReference>
<gene>
    <name evidence="3" type="ORF">UW22_C0015G0027</name>
</gene>
<evidence type="ECO:0000313" key="3">
    <source>
        <dbReference type="EMBL" id="KKT38017.1"/>
    </source>
</evidence>
<feature type="compositionally biased region" description="Low complexity" evidence="1">
    <location>
        <begin position="277"/>
        <end position="289"/>
    </location>
</feature>
<dbReference type="PATRIC" id="fig|1618447.3.peg.559"/>
<protein>
    <submittedName>
        <fullName evidence="3">Protein kinase</fullName>
    </submittedName>
</protein>
<feature type="compositionally biased region" description="Pro residues" evidence="1">
    <location>
        <begin position="262"/>
        <end position="276"/>
    </location>
</feature>
<dbReference type="Proteomes" id="UP000034617">
    <property type="component" value="Unassembled WGS sequence"/>
</dbReference>
<dbReference type="AlphaFoldDB" id="A0A0G1J1R1"/>
<keyword evidence="3" id="KW-0418">Kinase</keyword>
<comment type="caution">
    <text evidence="3">The sequence shown here is derived from an EMBL/GenBank/DDBJ whole genome shotgun (WGS) entry which is preliminary data.</text>
</comment>
<name>A0A0G1J1R1_9BACT</name>